<dbReference type="Proteomes" id="UP000552038">
    <property type="component" value="Unassembled WGS sequence"/>
</dbReference>
<keyword evidence="1" id="KW-0175">Coiled coil</keyword>
<keyword evidence="2" id="KW-1133">Transmembrane helix</keyword>
<keyword evidence="2" id="KW-0472">Membrane</keyword>
<evidence type="ECO:0000313" key="3">
    <source>
        <dbReference type="EMBL" id="NOJ70076.1"/>
    </source>
</evidence>
<gene>
    <name evidence="3" type="ORF">HMI46_05865</name>
</gene>
<sequence length="63" mass="7538">MSFVWENALWESLFLLIPVAVIIVAVVLIIRSRKRAHQLHARIAQLEHQMDNMQRNHEDKQRH</sequence>
<feature type="transmembrane region" description="Helical" evidence="2">
    <location>
        <begin position="12"/>
        <end position="30"/>
    </location>
</feature>
<comment type="caution">
    <text evidence="3">The sequence shown here is derived from an EMBL/GenBank/DDBJ whole genome shotgun (WGS) entry which is preliminary data.</text>
</comment>
<accession>A0AAP6ZUM7</accession>
<dbReference type="AlphaFoldDB" id="A0AAP6ZUM7"/>
<reference evidence="3 4" key="1">
    <citation type="submission" date="2020-05" db="EMBL/GenBank/DDBJ databases">
        <title>Whole genome sequencing and identification of novel metabolites from Paenibacillus alvei strain JR949.</title>
        <authorList>
            <person name="Rajendhran J."/>
            <person name="Sree Pranav P."/>
            <person name="Mahalakshmi B."/>
            <person name="Karthikeyan R."/>
        </authorList>
    </citation>
    <scope>NUCLEOTIDE SEQUENCE [LARGE SCALE GENOMIC DNA]</scope>
    <source>
        <strain evidence="3 4">JR949</strain>
    </source>
</reference>
<protein>
    <submittedName>
        <fullName evidence="3">Uncharacterized protein</fullName>
    </submittedName>
</protein>
<evidence type="ECO:0000256" key="2">
    <source>
        <dbReference type="SAM" id="Phobius"/>
    </source>
</evidence>
<name>A0AAP6ZUM7_PAEAL</name>
<dbReference type="EMBL" id="JABFOR010000005">
    <property type="protein sequence ID" value="NOJ70076.1"/>
    <property type="molecule type" value="Genomic_DNA"/>
</dbReference>
<organism evidence="3 4">
    <name type="scientific">Paenibacillus alvei</name>
    <name type="common">Bacillus alvei</name>
    <dbReference type="NCBI Taxonomy" id="44250"/>
    <lineage>
        <taxon>Bacteria</taxon>
        <taxon>Bacillati</taxon>
        <taxon>Bacillota</taxon>
        <taxon>Bacilli</taxon>
        <taxon>Bacillales</taxon>
        <taxon>Paenibacillaceae</taxon>
        <taxon>Paenibacillus</taxon>
    </lineage>
</organism>
<proteinExistence type="predicted"/>
<evidence type="ECO:0000313" key="4">
    <source>
        <dbReference type="Proteomes" id="UP000552038"/>
    </source>
</evidence>
<feature type="coiled-coil region" evidence="1">
    <location>
        <begin position="29"/>
        <end position="63"/>
    </location>
</feature>
<evidence type="ECO:0000256" key="1">
    <source>
        <dbReference type="SAM" id="Coils"/>
    </source>
</evidence>
<keyword evidence="2" id="KW-0812">Transmembrane</keyword>
<dbReference type="RefSeq" id="WP_171415485.1">
    <property type="nucleotide sequence ID" value="NZ_JABFOR010000005.1"/>
</dbReference>